<feature type="coiled-coil region" evidence="1">
    <location>
        <begin position="25"/>
        <end position="87"/>
    </location>
</feature>
<evidence type="ECO:0000256" key="1">
    <source>
        <dbReference type="SAM" id="Coils"/>
    </source>
</evidence>
<organism evidence="3 4">
    <name type="scientific">Limnofasciculus baicalensis BBK-W-15</name>
    <dbReference type="NCBI Taxonomy" id="2699891"/>
    <lineage>
        <taxon>Bacteria</taxon>
        <taxon>Bacillati</taxon>
        <taxon>Cyanobacteriota</taxon>
        <taxon>Cyanophyceae</taxon>
        <taxon>Coleofasciculales</taxon>
        <taxon>Coleofasciculaceae</taxon>
        <taxon>Limnofasciculus</taxon>
        <taxon>Limnofasciculus baicalensis</taxon>
    </lineage>
</organism>
<comment type="caution">
    <text evidence="3">The sequence shown here is derived from an EMBL/GenBank/DDBJ whole genome shotgun (WGS) entry which is preliminary data.</text>
</comment>
<name>A0AAE3GPP4_9CYAN</name>
<proteinExistence type="predicted"/>
<evidence type="ECO:0000313" key="3">
    <source>
        <dbReference type="EMBL" id="MCP2727628.1"/>
    </source>
</evidence>
<evidence type="ECO:0000256" key="2">
    <source>
        <dbReference type="SAM" id="Phobius"/>
    </source>
</evidence>
<dbReference type="EMBL" id="JAMZMM010000021">
    <property type="protein sequence ID" value="MCP2727628.1"/>
    <property type="molecule type" value="Genomic_DNA"/>
</dbReference>
<gene>
    <name evidence="3" type="ORF">NJ959_03945</name>
</gene>
<protein>
    <submittedName>
        <fullName evidence="3">Uncharacterized protein</fullName>
    </submittedName>
</protein>
<sequence>MNNSNITSLGFGISIVVILAGGLIYGNFNNQLNSTKAELQEIKKERENLISQVKEKDEEIENLKNTIGGNKREIEEQIEEIQQWKQQTRTVANCLEGVVAAISYASNENQAGALLALAGVQEKCQEAETIMNETKNTNSRRQSVETGN</sequence>
<accession>A0AAE3GPP4</accession>
<reference evidence="3" key="1">
    <citation type="submission" date="2022-06" db="EMBL/GenBank/DDBJ databases">
        <title>New cyanobacteria of genus Symplocastrum in benthos of Lake Baikal.</title>
        <authorList>
            <person name="Sorokovikova E."/>
            <person name="Tikhonova I."/>
            <person name="Krasnopeev A."/>
            <person name="Evseev P."/>
            <person name="Gladkikh A."/>
            <person name="Belykh O."/>
        </authorList>
    </citation>
    <scope>NUCLEOTIDE SEQUENCE</scope>
    <source>
        <strain evidence="3">BBK-W-15</strain>
    </source>
</reference>
<keyword evidence="2" id="KW-0472">Membrane</keyword>
<dbReference type="AlphaFoldDB" id="A0AAE3GPP4"/>
<evidence type="ECO:0000313" key="4">
    <source>
        <dbReference type="Proteomes" id="UP001204953"/>
    </source>
</evidence>
<keyword evidence="4" id="KW-1185">Reference proteome</keyword>
<dbReference type="RefSeq" id="WP_254010439.1">
    <property type="nucleotide sequence ID" value="NZ_JAMZMM010000021.1"/>
</dbReference>
<dbReference type="Proteomes" id="UP001204953">
    <property type="component" value="Unassembled WGS sequence"/>
</dbReference>
<feature type="transmembrane region" description="Helical" evidence="2">
    <location>
        <begin position="6"/>
        <end position="26"/>
    </location>
</feature>
<dbReference type="Gene3D" id="1.20.1170.10">
    <property type="match status" value="1"/>
</dbReference>
<keyword evidence="2" id="KW-1133">Transmembrane helix</keyword>
<keyword evidence="1" id="KW-0175">Coiled coil</keyword>
<keyword evidence="2" id="KW-0812">Transmembrane</keyword>